<organism evidence="2 3">
    <name type="scientific">Pelagimonas phthalicica</name>
    <dbReference type="NCBI Taxonomy" id="1037362"/>
    <lineage>
        <taxon>Bacteria</taxon>
        <taxon>Pseudomonadati</taxon>
        <taxon>Pseudomonadota</taxon>
        <taxon>Alphaproteobacteria</taxon>
        <taxon>Rhodobacterales</taxon>
        <taxon>Roseobacteraceae</taxon>
        <taxon>Pelagimonas</taxon>
    </lineage>
</organism>
<dbReference type="SUPFAM" id="SSF51735">
    <property type="entry name" value="NAD(P)-binding Rossmann-fold domains"/>
    <property type="match status" value="1"/>
</dbReference>
<dbReference type="InterPro" id="IPR052184">
    <property type="entry name" value="SDR_enzymes"/>
</dbReference>
<dbReference type="Gene3D" id="3.40.50.720">
    <property type="entry name" value="NAD(P)-binding Rossmann-like Domain"/>
    <property type="match status" value="1"/>
</dbReference>
<protein>
    <submittedName>
        <fullName evidence="2">C-factor</fullName>
    </submittedName>
</protein>
<dbReference type="InterPro" id="IPR002347">
    <property type="entry name" value="SDR_fam"/>
</dbReference>
<sequence length="217" mass="22993">MARTLLTGANRGIGQALAEVARARGHEVIGTTRDGQGDTLALQLDDPSTVSAQLAEQLNGLGPLDVVINNAGVIGPERQSPLDMDFDGFAETLNVNTLAPLAVAQAALPALRKGGEAKIITISSQMAWMGYRKADRIAYRASKAAVNKVMQGLATMLEPEGITVALVDPGWVRTDMGGAEAEEDPVAVAEGIMDVIERLTLADTGKFFRFSGEEREF</sequence>
<accession>A0A238JCF0</accession>
<comment type="similarity">
    <text evidence="1">Belongs to the short-chain dehydrogenases/reductases (SDR) family.</text>
</comment>
<keyword evidence="3" id="KW-1185">Reference proteome</keyword>
<name>A0A238JCF0_9RHOB</name>
<gene>
    <name evidence="2" type="primary">csgA_2</name>
    <name evidence="2" type="ORF">TRP8649_01621</name>
</gene>
<dbReference type="EMBL" id="FXXP01000001">
    <property type="protein sequence ID" value="SMX27516.1"/>
    <property type="molecule type" value="Genomic_DNA"/>
</dbReference>
<dbReference type="PRINTS" id="PR00081">
    <property type="entry name" value="GDHRDH"/>
</dbReference>
<dbReference type="PANTHER" id="PTHR45458:SF1">
    <property type="entry name" value="SHORT CHAIN DEHYDROGENASE"/>
    <property type="match status" value="1"/>
</dbReference>
<evidence type="ECO:0000313" key="2">
    <source>
        <dbReference type="EMBL" id="SMX27516.1"/>
    </source>
</evidence>
<evidence type="ECO:0000313" key="3">
    <source>
        <dbReference type="Proteomes" id="UP000225972"/>
    </source>
</evidence>
<dbReference type="GO" id="GO:0016616">
    <property type="term" value="F:oxidoreductase activity, acting on the CH-OH group of donors, NAD or NADP as acceptor"/>
    <property type="evidence" value="ECO:0007669"/>
    <property type="project" value="TreeGrafter"/>
</dbReference>
<dbReference type="AlphaFoldDB" id="A0A238JCF0"/>
<proteinExistence type="inferred from homology"/>
<dbReference type="RefSeq" id="WP_099243747.1">
    <property type="nucleotide sequence ID" value="NZ_FXXP01000001.1"/>
</dbReference>
<dbReference type="OrthoDB" id="9785826at2"/>
<dbReference type="InterPro" id="IPR036291">
    <property type="entry name" value="NAD(P)-bd_dom_sf"/>
</dbReference>
<dbReference type="Proteomes" id="UP000225972">
    <property type="component" value="Unassembled WGS sequence"/>
</dbReference>
<dbReference type="PANTHER" id="PTHR45458">
    <property type="entry name" value="SHORT-CHAIN DEHYDROGENASE/REDUCTASE SDR"/>
    <property type="match status" value="1"/>
</dbReference>
<dbReference type="PRINTS" id="PR00080">
    <property type="entry name" value="SDRFAMILY"/>
</dbReference>
<reference evidence="3" key="1">
    <citation type="submission" date="2017-05" db="EMBL/GenBank/DDBJ databases">
        <authorList>
            <person name="Rodrigo-Torres L."/>
            <person name="Arahal R. D."/>
            <person name="Lucena T."/>
        </authorList>
    </citation>
    <scope>NUCLEOTIDE SEQUENCE [LARGE SCALE GENOMIC DNA]</scope>
    <source>
        <strain evidence="3">CECT 8649</strain>
    </source>
</reference>
<evidence type="ECO:0000256" key="1">
    <source>
        <dbReference type="RuleBase" id="RU000363"/>
    </source>
</evidence>
<dbReference type="Pfam" id="PF00106">
    <property type="entry name" value="adh_short"/>
    <property type="match status" value="1"/>
</dbReference>